<protein>
    <submittedName>
        <fullName evidence="1">Unannotated protein</fullName>
    </submittedName>
</protein>
<evidence type="ECO:0000313" key="3">
    <source>
        <dbReference type="EMBL" id="CAB4942460.1"/>
    </source>
</evidence>
<evidence type="ECO:0000313" key="1">
    <source>
        <dbReference type="EMBL" id="CAB4364441.1"/>
    </source>
</evidence>
<evidence type="ECO:0000313" key="2">
    <source>
        <dbReference type="EMBL" id="CAB4730086.1"/>
    </source>
</evidence>
<dbReference type="EMBL" id="CAESGF010000013">
    <property type="protein sequence ID" value="CAB4364441.1"/>
    <property type="molecule type" value="Genomic_DNA"/>
</dbReference>
<dbReference type="EMBL" id="CAFBMT010000014">
    <property type="protein sequence ID" value="CAB4942460.1"/>
    <property type="molecule type" value="Genomic_DNA"/>
</dbReference>
<accession>A0A6J6A7N7</accession>
<reference evidence="1" key="1">
    <citation type="submission" date="2020-05" db="EMBL/GenBank/DDBJ databases">
        <authorList>
            <person name="Chiriac C."/>
            <person name="Salcher M."/>
            <person name="Ghai R."/>
            <person name="Kavagutti S V."/>
        </authorList>
    </citation>
    <scope>NUCLEOTIDE SEQUENCE</scope>
</reference>
<sequence length="114" mass="11745">MLGPELDEVFEQTAGVRCHVHVVVPVPHRAPVDIAPTGGDARGEVVGHLIETIADLGVVLDPCLDGRFPQVVQPELDVAGIDGDVVVMRGHLELAGSARLTGGAGGASAWLEVA</sequence>
<dbReference type="EMBL" id="CAEZYF010000013">
    <property type="protein sequence ID" value="CAB4730086.1"/>
    <property type="molecule type" value="Genomic_DNA"/>
</dbReference>
<gene>
    <name evidence="2" type="ORF">UFOPK2656_02046</name>
    <name evidence="3" type="ORF">UFOPK3651_02289</name>
    <name evidence="1" type="ORF">UFOPK4189_02202</name>
</gene>
<name>A0A6J6A7N7_9ZZZZ</name>
<dbReference type="AlphaFoldDB" id="A0A6J6A7N7"/>
<organism evidence="1">
    <name type="scientific">freshwater metagenome</name>
    <dbReference type="NCBI Taxonomy" id="449393"/>
    <lineage>
        <taxon>unclassified sequences</taxon>
        <taxon>metagenomes</taxon>
        <taxon>ecological metagenomes</taxon>
    </lineage>
</organism>
<proteinExistence type="predicted"/>